<name>A0ABT7EB67_9FIRM</name>
<sequence length="45" mass="5293">MALYKYVVFCVSERGFDQQLWFDSLEYALPDMDGDGVHTYLDKLL</sequence>
<evidence type="ECO:0000313" key="1">
    <source>
        <dbReference type="EMBL" id="MDK2564163.1"/>
    </source>
</evidence>
<evidence type="ECO:0000313" key="2">
    <source>
        <dbReference type="Proteomes" id="UP001301012"/>
    </source>
</evidence>
<dbReference type="EMBL" id="JASKYM010000006">
    <property type="protein sequence ID" value="MDK2564163.1"/>
    <property type="molecule type" value="Genomic_DNA"/>
</dbReference>
<keyword evidence="2" id="KW-1185">Reference proteome</keyword>
<proteinExistence type="predicted"/>
<comment type="caution">
    <text evidence="1">The sequence shown here is derived from an EMBL/GenBank/DDBJ whole genome shotgun (WGS) entry which is preliminary data.</text>
</comment>
<accession>A0ABT7EB67</accession>
<protein>
    <submittedName>
        <fullName evidence="1">Uncharacterized protein</fullName>
    </submittedName>
</protein>
<organism evidence="1 2">
    <name type="scientific">Romboutsia sedimentorum</name>
    <dbReference type="NCBI Taxonomy" id="1368474"/>
    <lineage>
        <taxon>Bacteria</taxon>
        <taxon>Bacillati</taxon>
        <taxon>Bacillota</taxon>
        <taxon>Clostridia</taxon>
        <taxon>Peptostreptococcales</taxon>
        <taxon>Peptostreptococcaceae</taxon>
        <taxon>Romboutsia</taxon>
    </lineage>
</organism>
<gene>
    <name evidence="1" type="ORF">QOZ84_11435</name>
</gene>
<dbReference type="RefSeq" id="WP_284133094.1">
    <property type="nucleotide sequence ID" value="NZ_JASKYM010000006.1"/>
</dbReference>
<reference evidence="1 2" key="1">
    <citation type="submission" date="2023-05" db="EMBL/GenBank/DDBJ databases">
        <title>Rombocin, a short stable natural nisin variant, displays selective antimicrobial activity against Listeria monocytogenes and employs dual mode of action to kill target bacterial strains.</title>
        <authorList>
            <person name="Wambui J."/>
            <person name="Stephan R."/>
            <person name="Kuipers O.P."/>
        </authorList>
    </citation>
    <scope>NUCLEOTIDE SEQUENCE [LARGE SCALE GENOMIC DNA]</scope>
    <source>
        <strain evidence="1 2">RC002</strain>
    </source>
</reference>
<dbReference type="Proteomes" id="UP001301012">
    <property type="component" value="Unassembled WGS sequence"/>
</dbReference>